<keyword evidence="5" id="KW-1185">Reference proteome</keyword>
<sequence>MPSDRPRTSPSPSTSMSRTTRTSPPGSGSPTKQQRRDQAREEAREARVRQERARRRRRVVVASLLGLVGLAFVAALVLALQHSRHDAALAADVVHPDPSPALVDVAVPGAADAGTGGVPVSAAGVGVPGDGVTVDLYLDAMCPYCGILEQVNGEDLADLVADDGVTVVYHPLSILDDASSSAYSTRAANALGVVADGDPERFPALVTALFAEGTQPAERSAGLDDDELAALAHGVGVPDAVTDGFTARTEAGRTFAGWVAAATNLAPRDERGRVTTPVVLIDGTAWTGDFRIPGALRAAIEAAG</sequence>
<gene>
    <name evidence="4" type="ORF">CCO02nite_06390</name>
</gene>
<feature type="compositionally biased region" description="Basic and acidic residues" evidence="1">
    <location>
        <begin position="34"/>
        <end position="51"/>
    </location>
</feature>
<evidence type="ECO:0000256" key="2">
    <source>
        <dbReference type="SAM" id="Phobius"/>
    </source>
</evidence>
<proteinExistence type="predicted"/>
<keyword evidence="2" id="KW-0812">Transmembrane</keyword>
<organism evidence="4 5">
    <name type="scientific">Cellulomonas composti</name>
    <dbReference type="NCBI Taxonomy" id="266130"/>
    <lineage>
        <taxon>Bacteria</taxon>
        <taxon>Bacillati</taxon>
        <taxon>Actinomycetota</taxon>
        <taxon>Actinomycetes</taxon>
        <taxon>Micrococcales</taxon>
        <taxon>Cellulomonadaceae</taxon>
        <taxon>Cellulomonas</taxon>
    </lineage>
</organism>
<comment type="caution">
    <text evidence="4">The sequence shown here is derived from an EMBL/GenBank/DDBJ whole genome shotgun (WGS) entry which is preliminary data.</text>
</comment>
<dbReference type="EMBL" id="BJWG01000002">
    <property type="protein sequence ID" value="GEL93981.1"/>
    <property type="molecule type" value="Genomic_DNA"/>
</dbReference>
<evidence type="ECO:0000259" key="3">
    <source>
        <dbReference type="Pfam" id="PF13462"/>
    </source>
</evidence>
<evidence type="ECO:0000313" key="5">
    <source>
        <dbReference type="Proteomes" id="UP000321720"/>
    </source>
</evidence>
<evidence type="ECO:0000313" key="4">
    <source>
        <dbReference type="EMBL" id="GEL93981.1"/>
    </source>
</evidence>
<feature type="compositionally biased region" description="Low complexity" evidence="1">
    <location>
        <begin position="8"/>
        <end position="31"/>
    </location>
</feature>
<evidence type="ECO:0000256" key="1">
    <source>
        <dbReference type="SAM" id="MobiDB-lite"/>
    </source>
</evidence>
<feature type="region of interest" description="Disordered" evidence="1">
    <location>
        <begin position="1"/>
        <end position="53"/>
    </location>
</feature>
<dbReference type="AlphaFoldDB" id="A0A511J7L1"/>
<keyword evidence="2" id="KW-0472">Membrane</keyword>
<dbReference type="InterPro" id="IPR036249">
    <property type="entry name" value="Thioredoxin-like_sf"/>
</dbReference>
<dbReference type="Proteomes" id="UP000321720">
    <property type="component" value="Unassembled WGS sequence"/>
</dbReference>
<accession>A0A511J7L1</accession>
<keyword evidence="2" id="KW-1133">Transmembrane helix</keyword>
<dbReference type="Pfam" id="PF13462">
    <property type="entry name" value="Thioredoxin_4"/>
    <property type="match status" value="1"/>
</dbReference>
<name>A0A511J7L1_9CELL</name>
<protein>
    <recommendedName>
        <fullName evidence="3">Thioredoxin-like fold domain-containing protein</fullName>
    </recommendedName>
</protein>
<dbReference type="SUPFAM" id="SSF52833">
    <property type="entry name" value="Thioredoxin-like"/>
    <property type="match status" value="1"/>
</dbReference>
<feature type="transmembrane region" description="Helical" evidence="2">
    <location>
        <begin position="59"/>
        <end position="80"/>
    </location>
</feature>
<dbReference type="InterPro" id="IPR012336">
    <property type="entry name" value="Thioredoxin-like_fold"/>
</dbReference>
<dbReference type="Gene3D" id="3.40.30.10">
    <property type="entry name" value="Glutaredoxin"/>
    <property type="match status" value="1"/>
</dbReference>
<reference evidence="4 5" key="1">
    <citation type="submission" date="2019-07" db="EMBL/GenBank/DDBJ databases">
        <title>Whole genome shotgun sequence of Cellulomonas composti NBRC 100758.</title>
        <authorList>
            <person name="Hosoyama A."/>
            <person name="Uohara A."/>
            <person name="Ohji S."/>
            <person name="Ichikawa N."/>
        </authorList>
    </citation>
    <scope>NUCLEOTIDE SEQUENCE [LARGE SCALE GENOMIC DNA]</scope>
    <source>
        <strain evidence="4 5">NBRC 100758</strain>
    </source>
</reference>
<feature type="domain" description="Thioredoxin-like fold" evidence="3">
    <location>
        <begin position="132"/>
        <end position="288"/>
    </location>
</feature>